<name>A0ABP8J485_9MICO</name>
<keyword evidence="2" id="KW-1185">Reference proteome</keyword>
<dbReference type="Gene3D" id="1.20.58.220">
    <property type="entry name" value="Phosphate transport system protein phou homolog 2, domain 2"/>
    <property type="match status" value="1"/>
</dbReference>
<evidence type="ECO:0000313" key="1">
    <source>
        <dbReference type="EMBL" id="GAA4384432.1"/>
    </source>
</evidence>
<dbReference type="Proteomes" id="UP001500642">
    <property type="component" value="Unassembled WGS sequence"/>
</dbReference>
<dbReference type="InterPro" id="IPR052912">
    <property type="entry name" value="UPF0111_domain"/>
</dbReference>
<dbReference type="PANTHER" id="PTHR37298:SF1">
    <property type="entry name" value="UPF0111 PROTEIN YKAA"/>
    <property type="match status" value="1"/>
</dbReference>
<comment type="caution">
    <text evidence="1">The sequence shown here is derived from an EMBL/GenBank/DDBJ whole genome shotgun (WGS) entry which is preliminary data.</text>
</comment>
<dbReference type="PANTHER" id="PTHR37298">
    <property type="entry name" value="UPF0111 PROTEIN YKAA"/>
    <property type="match status" value="1"/>
</dbReference>
<accession>A0ABP8J485</accession>
<sequence>MRLRRVPRESQFYELFIELAEHLQDGSLVLAELSGIPVDERRAAAGRMQEICDAADASAGAVLRRLRENYVTPLDRDDLYLLSDSLRVTCHALDAVGFAMTSSAFDDLPVGALEMLALLSTQADQTLRMTQRLRGKTDQWEYVESIDTLYHRAVGLQQRVSDAVPASRRGLTYAMAAIQLSAAFVQASRSFKEIARVIGTIAVKES</sequence>
<evidence type="ECO:0000313" key="2">
    <source>
        <dbReference type="Proteomes" id="UP001500642"/>
    </source>
</evidence>
<dbReference type="RefSeq" id="WP_137318846.1">
    <property type="nucleotide sequence ID" value="NZ_BAABGL010000002.1"/>
</dbReference>
<dbReference type="EMBL" id="BAABGL010000002">
    <property type="protein sequence ID" value="GAA4384432.1"/>
    <property type="molecule type" value="Genomic_DNA"/>
</dbReference>
<protein>
    <submittedName>
        <fullName evidence="1">DUF47 family protein</fullName>
    </submittedName>
</protein>
<gene>
    <name evidence="1" type="ORF">GCM10023167_05140</name>
</gene>
<dbReference type="InterPro" id="IPR038078">
    <property type="entry name" value="PhoU-like_sf"/>
</dbReference>
<organism evidence="1 2">
    <name type="scientific">Brevibacterium pityocampae</name>
    <dbReference type="NCBI Taxonomy" id="506594"/>
    <lineage>
        <taxon>Bacteria</taxon>
        <taxon>Bacillati</taxon>
        <taxon>Actinomycetota</taxon>
        <taxon>Actinomycetes</taxon>
        <taxon>Micrococcales</taxon>
        <taxon>Brevibacteriaceae</taxon>
        <taxon>Brevibacterium</taxon>
    </lineage>
</organism>
<proteinExistence type="predicted"/>
<reference evidence="2" key="1">
    <citation type="journal article" date="2019" name="Int. J. Syst. Evol. Microbiol.">
        <title>The Global Catalogue of Microorganisms (GCM) 10K type strain sequencing project: providing services to taxonomists for standard genome sequencing and annotation.</title>
        <authorList>
            <consortium name="The Broad Institute Genomics Platform"/>
            <consortium name="The Broad Institute Genome Sequencing Center for Infectious Disease"/>
            <person name="Wu L."/>
            <person name="Ma J."/>
        </authorList>
    </citation>
    <scope>NUCLEOTIDE SEQUENCE [LARGE SCALE GENOMIC DNA]</scope>
    <source>
        <strain evidence="2">JCM 17808</strain>
    </source>
</reference>